<protein>
    <submittedName>
        <fullName evidence="2">Nucleoside diphosphate kinase regulator</fullName>
    </submittedName>
</protein>
<sequence>MGFASEKTFFTEKEPYRTMMNSPTLAVTRSDALRLKTLLNSEFVIAIGGERTHLSEFKDRLERAVVLESQDMMPDVVTMNSTIRLLDLDLNEVDTYTLVYPEEACIAEGKLSILSPLGTMIFGCRVGESVTCHVSGHQNRKQVEKITFQPERIGAFNL</sequence>
<evidence type="ECO:0000313" key="3">
    <source>
        <dbReference type="Proteomes" id="UP001500840"/>
    </source>
</evidence>
<accession>A0ABP8N486</accession>
<organism evidence="2 3">
    <name type="scientific">Novipirellula rosea</name>
    <dbReference type="NCBI Taxonomy" id="1031540"/>
    <lineage>
        <taxon>Bacteria</taxon>
        <taxon>Pseudomonadati</taxon>
        <taxon>Planctomycetota</taxon>
        <taxon>Planctomycetia</taxon>
        <taxon>Pirellulales</taxon>
        <taxon>Pirellulaceae</taxon>
        <taxon>Novipirellula</taxon>
    </lineage>
</organism>
<proteinExistence type="predicted"/>
<gene>
    <name evidence="2" type="primary">rnk_5</name>
    <name evidence="2" type="ORF">GCM10023156_42900</name>
</gene>
<keyword evidence="2" id="KW-0808">Transferase</keyword>
<evidence type="ECO:0000259" key="1">
    <source>
        <dbReference type="Pfam" id="PF01272"/>
    </source>
</evidence>
<dbReference type="PANTHER" id="PTHR30437:SF5">
    <property type="entry name" value="REGULATOR OF NUCLEOSIDE DIPHOSPHATE KINASE"/>
    <property type="match status" value="1"/>
</dbReference>
<dbReference type="PANTHER" id="PTHR30437">
    <property type="entry name" value="TRANSCRIPTION ELONGATION FACTOR GREA"/>
    <property type="match status" value="1"/>
</dbReference>
<dbReference type="SUPFAM" id="SSF54534">
    <property type="entry name" value="FKBP-like"/>
    <property type="match status" value="1"/>
</dbReference>
<dbReference type="Pfam" id="PF01272">
    <property type="entry name" value="GreA_GreB"/>
    <property type="match status" value="1"/>
</dbReference>
<comment type="caution">
    <text evidence="2">The sequence shown here is derived from an EMBL/GenBank/DDBJ whole genome shotgun (WGS) entry which is preliminary data.</text>
</comment>
<dbReference type="InterPro" id="IPR023459">
    <property type="entry name" value="Tscrpt_elong_fac_GreA/B_fam"/>
</dbReference>
<evidence type="ECO:0000313" key="2">
    <source>
        <dbReference type="EMBL" id="GAA4461035.1"/>
    </source>
</evidence>
<keyword evidence="2" id="KW-0418">Kinase</keyword>
<dbReference type="EMBL" id="BAABGA010000054">
    <property type="protein sequence ID" value="GAA4461035.1"/>
    <property type="molecule type" value="Genomic_DNA"/>
</dbReference>
<dbReference type="InterPro" id="IPR001437">
    <property type="entry name" value="Tscrpt_elong_fac_GreA/B_C"/>
</dbReference>
<dbReference type="GO" id="GO:0016301">
    <property type="term" value="F:kinase activity"/>
    <property type="evidence" value="ECO:0007669"/>
    <property type="project" value="UniProtKB-KW"/>
</dbReference>
<dbReference type="InterPro" id="IPR036953">
    <property type="entry name" value="GreA/GreB_C_sf"/>
</dbReference>
<dbReference type="Gene3D" id="3.10.50.30">
    <property type="entry name" value="Transcription elongation factor, GreA/GreB, C-terminal domain"/>
    <property type="match status" value="1"/>
</dbReference>
<reference evidence="3" key="1">
    <citation type="journal article" date="2019" name="Int. J. Syst. Evol. Microbiol.">
        <title>The Global Catalogue of Microorganisms (GCM) 10K type strain sequencing project: providing services to taxonomists for standard genome sequencing and annotation.</title>
        <authorList>
            <consortium name="The Broad Institute Genomics Platform"/>
            <consortium name="The Broad Institute Genome Sequencing Center for Infectious Disease"/>
            <person name="Wu L."/>
            <person name="Ma J."/>
        </authorList>
    </citation>
    <scope>NUCLEOTIDE SEQUENCE [LARGE SCALE GENOMIC DNA]</scope>
    <source>
        <strain evidence="3">JCM 17759</strain>
    </source>
</reference>
<feature type="domain" description="Transcription elongation factor GreA/GreB C-terminal" evidence="1">
    <location>
        <begin position="75"/>
        <end position="147"/>
    </location>
</feature>
<keyword evidence="3" id="KW-1185">Reference proteome</keyword>
<dbReference type="Proteomes" id="UP001500840">
    <property type="component" value="Unassembled WGS sequence"/>
</dbReference>
<name>A0ABP8N486_9BACT</name>